<evidence type="ECO:0000313" key="2">
    <source>
        <dbReference type="EMBL" id="TBU56664.1"/>
    </source>
</evidence>
<organism evidence="2 3">
    <name type="scientific">Dichomitus squalens</name>
    <dbReference type="NCBI Taxonomy" id="114155"/>
    <lineage>
        <taxon>Eukaryota</taxon>
        <taxon>Fungi</taxon>
        <taxon>Dikarya</taxon>
        <taxon>Basidiomycota</taxon>
        <taxon>Agaricomycotina</taxon>
        <taxon>Agaricomycetes</taxon>
        <taxon>Polyporales</taxon>
        <taxon>Polyporaceae</taxon>
        <taxon>Dichomitus</taxon>
    </lineage>
</organism>
<feature type="region of interest" description="Disordered" evidence="1">
    <location>
        <begin position="247"/>
        <end position="266"/>
    </location>
</feature>
<dbReference type="EMBL" id="ML145147">
    <property type="protein sequence ID" value="TBU56664.1"/>
    <property type="molecule type" value="Genomic_DNA"/>
</dbReference>
<reference evidence="2 3" key="1">
    <citation type="submission" date="2019-01" db="EMBL/GenBank/DDBJ databases">
        <title>Draft genome sequences of three monokaryotic isolates of the white-rot basidiomycete fungus Dichomitus squalens.</title>
        <authorList>
            <consortium name="DOE Joint Genome Institute"/>
            <person name="Lopez S.C."/>
            <person name="Andreopoulos B."/>
            <person name="Pangilinan J."/>
            <person name="Lipzen A."/>
            <person name="Riley R."/>
            <person name="Ahrendt S."/>
            <person name="Ng V."/>
            <person name="Barry K."/>
            <person name="Daum C."/>
            <person name="Grigoriev I.V."/>
            <person name="Hilden K.S."/>
            <person name="Makela M.R."/>
            <person name="de Vries R.P."/>
        </authorList>
    </citation>
    <scope>NUCLEOTIDE SEQUENCE [LARGE SCALE GENOMIC DNA]</scope>
    <source>
        <strain evidence="2 3">CBS 464.89</strain>
    </source>
</reference>
<gene>
    <name evidence="2" type="ORF">BD310DRAFT_949895</name>
</gene>
<accession>A0A4Q9NST2</accession>
<protein>
    <submittedName>
        <fullName evidence="2">Uncharacterized protein</fullName>
    </submittedName>
</protein>
<evidence type="ECO:0000313" key="3">
    <source>
        <dbReference type="Proteomes" id="UP000292082"/>
    </source>
</evidence>
<dbReference type="Proteomes" id="UP000292082">
    <property type="component" value="Unassembled WGS sequence"/>
</dbReference>
<keyword evidence="3" id="KW-1185">Reference proteome</keyword>
<sequence length="266" mass="29640">MFSLRESFKALSRTIPTSRLPIPSTLHPLDSLRQPLRDNTETAKKLRMRVLRAIRAEGSIVKESRKAFKKAVRRREKVKAAEQGIAGTSLCPAPLPYTGAASFPPLQFLVLALLPSLKFGASLNRKEDHRHARDVPRTASSNGRISMEEIRPAPLEERMEKIMPTPLEEPMEDVVAAPLEVRTEEVVSAPLVYAPAMSHFFRRLIQQSERSSESAWPLPQPYVLPQTPRTNRTAARDIFALESPLSTRGWSPVSTLSDQATMAGGE</sequence>
<feature type="compositionally biased region" description="Polar residues" evidence="1">
    <location>
        <begin position="247"/>
        <end position="260"/>
    </location>
</feature>
<proteinExistence type="predicted"/>
<name>A0A4Q9NST2_9APHY</name>
<dbReference type="AlphaFoldDB" id="A0A4Q9NST2"/>
<evidence type="ECO:0000256" key="1">
    <source>
        <dbReference type="SAM" id="MobiDB-lite"/>
    </source>
</evidence>